<comment type="catalytic activity">
    <reaction evidence="4">
        <text>alpha-D-glucose 6-phosphate = beta-D-fructose 6-phosphate</text>
        <dbReference type="Rhea" id="RHEA:11816"/>
        <dbReference type="ChEBI" id="CHEBI:57634"/>
        <dbReference type="ChEBI" id="CHEBI:58225"/>
        <dbReference type="EC" id="5.3.1.9"/>
    </reaction>
</comment>
<sequence>MSLSVTVHGVDIPDTVRGPLAEDDVAARLVGKDPTLWGPDAESESAIRLGWLDLPATSRELLPRLADLRTELTGEGLDRIVLCGMGGSSLAPEVICRTAGVPLVVLDTTDPGQVSAAMADLDRTVVVVSSKSGGTVETDSQRRAFIQAFADAGLDEKEIGRRFVVVTDPGSPLSETAAAMGARAVFLADPNVGGRYSALSAFGLVPSALAGADVGALLDEAGELAGRLSEQDNPALQLGVAMGAAFTAGRDKLALAGGSGRGSGPELIGFGDWAEQLIAESTGKEGRGILPVVVESVDAPGASGPDVLLAVVGSDAPATGPAIGVTGPLGAQFLAWEYATAVAGRVLGINPFDQPNVTESKENTQRILSGGLPDERPAATIGAIEIRGSGGVLDGVDLSSHDGAVLAVDALLAAIPPRGYLAVMAYLDREQDASAENLRAALARRAEKAVTFGWGPRFLHSTGQYHKGGPQVGAFLQLTGAIAADLPIPDQPYSFATLQAAQAGGDRKALADRDRPVLHLHLTDRAAGLGQLLSALA</sequence>
<comment type="similarity">
    <text evidence="4">Belongs to the GPI family.</text>
</comment>
<dbReference type="PRINTS" id="PR00662">
    <property type="entry name" value="G6PISOMERASE"/>
</dbReference>
<gene>
    <name evidence="5" type="ORF">AVDCRST_MAG52-2238</name>
</gene>
<proteinExistence type="inferred from homology"/>
<organism evidence="5">
    <name type="scientific">uncultured Blastococcus sp</name>
    <dbReference type="NCBI Taxonomy" id="217144"/>
    <lineage>
        <taxon>Bacteria</taxon>
        <taxon>Bacillati</taxon>
        <taxon>Actinomycetota</taxon>
        <taxon>Actinomycetes</taxon>
        <taxon>Geodermatophilales</taxon>
        <taxon>Geodermatophilaceae</taxon>
        <taxon>Blastococcus</taxon>
        <taxon>environmental samples</taxon>
    </lineage>
</organism>
<evidence type="ECO:0000256" key="3">
    <source>
        <dbReference type="ARBA" id="ARBA00023235"/>
    </source>
</evidence>
<dbReference type="PROSITE" id="PS51463">
    <property type="entry name" value="P_GLUCOSE_ISOMERASE_3"/>
    <property type="match status" value="1"/>
</dbReference>
<dbReference type="GO" id="GO:0097367">
    <property type="term" value="F:carbohydrate derivative binding"/>
    <property type="evidence" value="ECO:0007669"/>
    <property type="project" value="InterPro"/>
</dbReference>
<dbReference type="UniPathway" id="UPA00109">
    <property type="reaction ID" value="UER00181"/>
</dbReference>
<evidence type="ECO:0000256" key="2">
    <source>
        <dbReference type="ARBA" id="ARBA00023152"/>
    </source>
</evidence>
<dbReference type="InterPro" id="IPR046348">
    <property type="entry name" value="SIS_dom_sf"/>
</dbReference>
<dbReference type="EMBL" id="CADCTN010000162">
    <property type="protein sequence ID" value="CAA9253600.1"/>
    <property type="molecule type" value="Genomic_DNA"/>
</dbReference>
<dbReference type="InterPro" id="IPR001672">
    <property type="entry name" value="G6P_Isomerase"/>
</dbReference>
<evidence type="ECO:0000256" key="1">
    <source>
        <dbReference type="ARBA" id="ARBA00022432"/>
    </source>
</evidence>
<dbReference type="AlphaFoldDB" id="A0A6J4IJ38"/>
<dbReference type="Gene3D" id="3.40.50.10490">
    <property type="entry name" value="Glucose-6-phosphate isomerase like protein, domain 1"/>
    <property type="match status" value="2"/>
</dbReference>
<dbReference type="Pfam" id="PF00342">
    <property type="entry name" value="PGI"/>
    <property type="match status" value="1"/>
</dbReference>
<dbReference type="GO" id="GO:0051156">
    <property type="term" value="P:glucose 6-phosphate metabolic process"/>
    <property type="evidence" value="ECO:0007669"/>
    <property type="project" value="TreeGrafter"/>
</dbReference>
<comment type="pathway">
    <text evidence="4">Carbohydrate degradation; glycolysis; D-glyceraldehyde 3-phosphate and glycerone phosphate from D-glucose: step 2/4.</text>
</comment>
<accession>A0A6J4IJ38</accession>
<dbReference type="GO" id="GO:0048029">
    <property type="term" value="F:monosaccharide binding"/>
    <property type="evidence" value="ECO:0007669"/>
    <property type="project" value="TreeGrafter"/>
</dbReference>
<dbReference type="GO" id="GO:0006094">
    <property type="term" value="P:gluconeogenesis"/>
    <property type="evidence" value="ECO:0007669"/>
    <property type="project" value="UniProtKB-KW"/>
</dbReference>
<dbReference type="GO" id="GO:0006096">
    <property type="term" value="P:glycolytic process"/>
    <property type="evidence" value="ECO:0007669"/>
    <property type="project" value="UniProtKB-UniPathway"/>
</dbReference>
<reference evidence="5" key="1">
    <citation type="submission" date="2020-02" db="EMBL/GenBank/DDBJ databases">
        <authorList>
            <person name="Meier V. D."/>
        </authorList>
    </citation>
    <scope>NUCLEOTIDE SEQUENCE</scope>
    <source>
        <strain evidence="5">AVDCRST_MAG52</strain>
    </source>
</reference>
<keyword evidence="2 4" id="KW-0324">Glycolysis</keyword>
<name>A0A6J4IJ38_9ACTN</name>
<dbReference type="GO" id="GO:0004347">
    <property type="term" value="F:glucose-6-phosphate isomerase activity"/>
    <property type="evidence" value="ECO:0007669"/>
    <property type="project" value="UniProtKB-EC"/>
</dbReference>
<evidence type="ECO:0000313" key="5">
    <source>
        <dbReference type="EMBL" id="CAA9253600.1"/>
    </source>
</evidence>
<dbReference type="SUPFAM" id="SSF53697">
    <property type="entry name" value="SIS domain"/>
    <property type="match status" value="1"/>
</dbReference>
<protein>
    <recommendedName>
        <fullName evidence="4">Glucose-6-phosphate isomerase</fullName>
        <ecNumber evidence="4">5.3.1.9</ecNumber>
    </recommendedName>
</protein>
<dbReference type="GO" id="GO:0005829">
    <property type="term" value="C:cytosol"/>
    <property type="evidence" value="ECO:0007669"/>
    <property type="project" value="TreeGrafter"/>
</dbReference>
<dbReference type="PANTHER" id="PTHR11469:SF1">
    <property type="entry name" value="GLUCOSE-6-PHOSPHATE ISOMERASE"/>
    <property type="match status" value="1"/>
</dbReference>
<dbReference type="PANTHER" id="PTHR11469">
    <property type="entry name" value="GLUCOSE-6-PHOSPHATE ISOMERASE"/>
    <property type="match status" value="1"/>
</dbReference>
<evidence type="ECO:0000256" key="4">
    <source>
        <dbReference type="RuleBase" id="RU000612"/>
    </source>
</evidence>
<dbReference type="EC" id="5.3.1.9" evidence="4"/>
<keyword evidence="3 4" id="KW-0413">Isomerase</keyword>
<keyword evidence="1 4" id="KW-0312">Gluconeogenesis</keyword>